<feature type="transmembrane region" description="Helical" evidence="6">
    <location>
        <begin position="26"/>
        <end position="43"/>
    </location>
</feature>
<accession>A0A7C3IHW9</accession>
<protein>
    <submittedName>
        <fullName evidence="8">DUF4040 domain-containing protein</fullName>
    </submittedName>
</protein>
<gene>
    <name evidence="8" type="ORF">ENS59_10100</name>
</gene>
<comment type="subcellular location">
    <subcellularLocation>
        <location evidence="1">Cell membrane</location>
        <topology evidence="1">Multi-pass membrane protein</topology>
    </subcellularLocation>
</comment>
<dbReference type="InterPro" id="IPR025383">
    <property type="entry name" value="MrpA_C/MbhD"/>
</dbReference>
<name>A0A7C3IHW9_9SPIR</name>
<dbReference type="Pfam" id="PF13244">
    <property type="entry name" value="MbhD"/>
    <property type="match status" value="1"/>
</dbReference>
<evidence type="ECO:0000313" key="8">
    <source>
        <dbReference type="EMBL" id="HFH29844.1"/>
    </source>
</evidence>
<proteinExistence type="predicted"/>
<dbReference type="InterPro" id="IPR042106">
    <property type="entry name" value="Nuo/plastoQ_OxRdtase_6_NuoJ"/>
</dbReference>
<feature type="domain" description="MrpA C-terminal/MbhD" evidence="7">
    <location>
        <begin position="8"/>
        <end position="73"/>
    </location>
</feature>
<evidence type="ECO:0000256" key="2">
    <source>
        <dbReference type="ARBA" id="ARBA00022475"/>
    </source>
</evidence>
<keyword evidence="2" id="KW-1003">Cell membrane</keyword>
<evidence type="ECO:0000256" key="4">
    <source>
        <dbReference type="ARBA" id="ARBA00022989"/>
    </source>
</evidence>
<sequence length="76" mass="8335">MITFLLMFVLIGSAYALFSRDLLYSTIALSMTSVVSALIFYILHAPDVAITEAAVGAGLSTVIFIWIIKHTRRSDP</sequence>
<dbReference type="AlphaFoldDB" id="A0A7C3IHW9"/>
<reference evidence="8" key="1">
    <citation type="journal article" date="2020" name="mSystems">
        <title>Genome- and Community-Level Interaction Insights into Carbon Utilization and Element Cycling Functions of Hydrothermarchaeota in Hydrothermal Sediment.</title>
        <authorList>
            <person name="Zhou Z."/>
            <person name="Liu Y."/>
            <person name="Xu W."/>
            <person name="Pan J."/>
            <person name="Luo Z.H."/>
            <person name="Li M."/>
        </authorList>
    </citation>
    <scope>NUCLEOTIDE SEQUENCE [LARGE SCALE GENOMIC DNA]</scope>
    <source>
        <strain evidence="8">SpSt-503</strain>
    </source>
</reference>
<keyword evidence="3 6" id="KW-0812">Transmembrane</keyword>
<evidence type="ECO:0000259" key="7">
    <source>
        <dbReference type="Pfam" id="PF13244"/>
    </source>
</evidence>
<evidence type="ECO:0000256" key="5">
    <source>
        <dbReference type="ARBA" id="ARBA00023136"/>
    </source>
</evidence>
<feature type="transmembrane region" description="Helical" evidence="6">
    <location>
        <begin position="50"/>
        <end position="68"/>
    </location>
</feature>
<dbReference type="GO" id="GO:0005886">
    <property type="term" value="C:plasma membrane"/>
    <property type="evidence" value="ECO:0007669"/>
    <property type="project" value="UniProtKB-SubCell"/>
</dbReference>
<evidence type="ECO:0000256" key="1">
    <source>
        <dbReference type="ARBA" id="ARBA00004651"/>
    </source>
</evidence>
<evidence type="ECO:0000256" key="6">
    <source>
        <dbReference type="SAM" id="Phobius"/>
    </source>
</evidence>
<evidence type="ECO:0000256" key="3">
    <source>
        <dbReference type="ARBA" id="ARBA00022692"/>
    </source>
</evidence>
<keyword evidence="5 6" id="KW-0472">Membrane</keyword>
<dbReference type="Gene3D" id="1.20.120.1200">
    <property type="entry name" value="NADH-ubiquinone/plastoquinone oxidoreductase chain 6, subunit NuoJ"/>
    <property type="match status" value="1"/>
</dbReference>
<keyword evidence="4 6" id="KW-1133">Transmembrane helix</keyword>
<comment type="caution">
    <text evidence="8">The sequence shown here is derived from an EMBL/GenBank/DDBJ whole genome shotgun (WGS) entry which is preliminary data.</text>
</comment>
<organism evidence="8">
    <name type="scientific">Gracilinema caldarium</name>
    <dbReference type="NCBI Taxonomy" id="215591"/>
    <lineage>
        <taxon>Bacteria</taxon>
        <taxon>Pseudomonadati</taxon>
        <taxon>Spirochaetota</taxon>
        <taxon>Spirochaetia</taxon>
        <taxon>Spirochaetales</taxon>
        <taxon>Breznakiellaceae</taxon>
        <taxon>Gracilinema</taxon>
    </lineage>
</organism>
<dbReference type="EMBL" id="DSVL01000310">
    <property type="protein sequence ID" value="HFH29844.1"/>
    <property type="molecule type" value="Genomic_DNA"/>
</dbReference>